<dbReference type="Proteomes" id="UP000288216">
    <property type="component" value="Unassembled WGS sequence"/>
</dbReference>
<keyword evidence="10" id="KW-0963">Cytoplasm</keyword>
<protein>
    <recommendedName>
        <fullName evidence="10">Glutathione S-transferase</fullName>
        <ecNumber evidence="10">2.5.1.18</ecNumber>
    </recommendedName>
    <alternativeName>
        <fullName evidence="10">GST class-pi</fullName>
    </alternativeName>
</protein>
<dbReference type="EC" id="2.5.1.18" evidence="10"/>
<accession>A0A401QBZ1</accession>
<dbReference type="InterPro" id="IPR036282">
    <property type="entry name" value="Glutathione-S-Trfase_C_sf"/>
</dbReference>
<evidence type="ECO:0000259" key="11">
    <source>
        <dbReference type="PROSITE" id="PS50404"/>
    </source>
</evidence>
<proteinExistence type="inferred from homology"/>
<comment type="caution">
    <text evidence="13">The sequence shown here is derived from an EMBL/GenBank/DDBJ whole genome shotgun (WGS) entry which is preliminary data.</text>
</comment>
<keyword evidence="10" id="KW-0539">Nucleus</keyword>
<dbReference type="InterPro" id="IPR040079">
    <property type="entry name" value="Glutathione_S-Trfase"/>
</dbReference>
<dbReference type="PANTHER" id="PTHR11571">
    <property type="entry name" value="GLUTATHIONE S-TRANSFERASE"/>
    <property type="match status" value="1"/>
</dbReference>
<comment type="subcellular location">
    <subcellularLocation>
        <location evidence="10">Cytoplasm</location>
    </subcellularLocation>
    <subcellularLocation>
        <location evidence="10">Mitochondrion</location>
    </subcellularLocation>
    <subcellularLocation>
        <location evidence="10">Nucleus</location>
    </subcellularLocation>
</comment>
<evidence type="ECO:0000259" key="12">
    <source>
        <dbReference type="PROSITE" id="PS50405"/>
    </source>
</evidence>
<evidence type="ECO:0000256" key="6">
    <source>
        <dbReference type="ARBA" id="ARBA00051481"/>
    </source>
</evidence>
<comment type="subunit">
    <text evidence="9">Homodimer. Interacts with CDK5.</text>
</comment>
<keyword evidence="2 10" id="KW-0808">Transferase</keyword>
<evidence type="ECO:0000256" key="8">
    <source>
        <dbReference type="ARBA" id="ARBA00056425"/>
    </source>
</evidence>
<dbReference type="GO" id="GO:0004364">
    <property type="term" value="F:glutathione transferase activity"/>
    <property type="evidence" value="ECO:0007669"/>
    <property type="project" value="UniProtKB-UniRule"/>
</dbReference>
<dbReference type="InterPro" id="IPR010987">
    <property type="entry name" value="Glutathione-S-Trfase_C-like"/>
</dbReference>
<evidence type="ECO:0000256" key="1">
    <source>
        <dbReference type="ARBA" id="ARBA00007297"/>
    </source>
</evidence>
<organism evidence="13 14">
    <name type="scientific">Scyliorhinus torazame</name>
    <name type="common">Cloudy catshark</name>
    <name type="synonym">Catulus torazame</name>
    <dbReference type="NCBI Taxonomy" id="75743"/>
    <lineage>
        <taxon>Eukaryota</taxon>
        <taxon>Metazoa</taxon>
        <taxon>Chordata</taxon>
        <taxon>Craniata</taxon>
        <taxon>Vertebrata</taxon>
        <taxon>Chondrichthyes</taxon>
        <taxon>Elasmobranchii</taxon>
        <taxon>Galeomorphii</taxon>
        <taxon>Galeoidea</taxon>
        <taxon>Carcharhiniformes</taxon>
        <taxon>Scyliorhinidae</taxon>
        <taxon>Scyliorhinus</taxon>
    </lineage>
</organism>
<feature type="domain" description="GST C-terminal" evidence="12">
    <location>
        <begin position="66"/>
        <end position="143"/>
    </location>
</feature>
<dbReference type="SFLD" id="SFLDS00019">
    <property type="entry name" value="Glutathione_Transferase_(cytos"/>
    <property type="match status" value="1"/>
</dbReference>
<comment type="catalytic activity">
    <reaction evidence="5">
        <text>11(S)-hydroxy-14(S),15(S)-epoxy-(5Z,8Z,12E)-eicosatrienoate + glutathione = (11S,15S)-dihydroxy-14(R)-S-glutathionyl-(5Z,8Z,12E)-eicosatrienoate</text>
        <dbReference type="Rhea" id="RHEA:50260"/>
        <dbReference type="ChEBI" id="CHEBI:57925"/>
        <dbReference type="ChEBI" id="CHEBI:132200"/>
        <dbReference type="ChEBI" id="CHEBI:132201"/>
    </reaction>
    <physiologicalReaction direction="left-to-right" evidence="5">
        <dbReference type="Rhea" id="RHEA:50261"/>
    </physiologicalReaction>
</comment>
<dbReference type="SUPFAM" id="SSF52833">
    <property type="entry name" value="Thioredoxin-like"/>
    <property type="match status" value="1"/>
</dbReference>
<dbReference type="GO" id="GO:0005739">
    <property type="term" value="C:mitochondrion"/>
    <property type="evidence" value="ECO:0007669"/>
    <property type="project" value="UniProtKB-SubCell"/>
</dbReference>
<dbReference type="STRING" id="75743.A0A401QBZ1"/>
<dbReference type="EMBL" id="BFAA01029952">
    <property type="protein sequence ID" value="GCB82862.1"/>
    <property type="molecule type" value="Genomic_DNA"/>
</dbReference>
<reference evidence="13 14" key="1">
    <citation type="journal article" date="2018" name="Nat. Ecol. Evol.">
        <title>Shark genomes provide insights into elasmobranch evolution and the origin of vertebrates.</title>
        <authorList>
            <person name="Hara Y"/>
            <person name="Yamaguchi K"/>
            <person name="Onimaru K"/>
            <person name="Kadota M"/>
            <person name="Koyanagi M"/>
            <person name="Keeley SD"/>
            <person name="Tatsumi K"/>
            <person name="Tanaka K"/>
            <person name="Motone F"/>
            <person name="Kageyama Y"/>
            <person name="Nozu R"/>
            <person name="Adachi N"/>
            <person name="Nishimura O"/>
            <person name="Nakagawa R"/>
            <person name="Tanegashima C"/>
            <person name="Kiyatake I"/>
            <person name="Matsumoto R"/>
            <person name="Murakumo K"/>
            <person name="Nishida K"/>
            <person name="Terakita A"/>
            <person name="Kuratani S"/>
            <person name="Sato K"/>
            <person name="Hyodo S Kuraku.S."/>
        </authorList>
    </citation>
    <scope>NUCLEOTIDE SEQUENCE [LARGE SCALE GENOMIC DNA]</scope>
</reference>
<dbReference type="InterPro" id="IPR036249">
    <property type="entry name" value="Thioredoxin-like_sf"/>
</dbReference>
<dbReference type="GO" id="GO:0005829">
    <property type="term" value="C:cytosol"/>
    <property type="evidence" value="ECO:0007669"/>
    <property type="project" value="TreeGrafter"/>
</dbReference>
<dbReference type="InterPro" id="IPR003082">
    <property type="entry name" value="GST_pi"/>
</dbReference>
<dbReference type="FunFam" id="1.20.1050.10:FF:000053">
    <property type="entry name" value="Glutathione S-transferase P"/>
    <property type="match status" value="1"/>
</dbReference>
<evidence type="ECO:0000256" key="5">
    <source>
        <dbReference type="ARBA" id="ARBA00050398"/>
    </source>
</evidence>
<dbReference type="InterPro" id="IPR004045">
    <property type="entry name" value="Glutathione_S-Trfase_N"/>
</dbReference>
<evidence type="ECO:0000256" key="7">
    <source>
        <dbReference type="ARBA" id="ARBA00051593"/>
    </source>
</evidence>
<comment type="catalytic activity">
    <reaction evidence="3">
        <text>RX + glutathione = an S-substituted glutathione + a halide anion + H(+)</text>
        <dbReference type="Rhea" id="RHEA:16437"/>
        <dbReference type="ChEBI" id="CHEBI:15378"/>
        <dbReference type="ChEBI" id="CHEBI:16042"/>
        <dbReference type="ChEBI" id="CHEBI:17792"/>
        <dbReference type="ChEBI" id="CHEBI:57925"/>
        <dbReference type="ChEBI" id="CHEBI:90779"/>
        <dbReference type="EC" id="2.5.1.18"/>
    </reaction>
    <physiologicalReaction direction="left-to-right" evidence="3">
        <dbReference type="Rhea" id="RHEA:16438"/>
    </physiologicalReaction>
</comment>
<dbReference type="GO" id="GO:0006749">
    <property type="term" value="P:glutathione metabolic process"/>
    <property type="evidence" value="ECO:0007669"/>
    <property type="project" value="UniProtKB-UniRule"/>
</dbReference>
<dbReference type="AlphaFoldDB" id="A0A401QBZ1"/>
<dbReference type="InterPro" id="IPR004046">
    <property type="entry name" value="GST_C"/>
</dbReference>
<comment type="catalytic activity">
    <reaction evidence="4">
        <text>prostaglandin J2 + glutathione = prostaglandin J2-S-(S)-glutathione</text>
        <dbReference type="Rhea" id="RHEA:50808"/>
        <dbReference type="ChEBI" id="CHEBI:57925"/>
        <dbReference type="ChEBI" id="CHEBI:133396"/>
        <dbReference type="ChEBI" id="CHEBI:133772"/>
    </reaction>
    <physiologicalReaction direction="left-to-right" evidence="4">
        <dbReference type="Rhea" id="RHEA:50809"/>
    </physiologicalReaction>
</comment>
<evidence type="ECO:0000256" key="9">
    <source>
        <dbReference type="ARBA" id="ARBA00062404"/>
    </source>
</evidence>
<dbReference type="PRINTS" id="PR01268">
    <property type="entry name" value="GSTRNSFRASEP"/>
</dbReference>
<dbReference type="InterPro" id="IPR050213">
    <property type="entry name" value="GST_superfamily"/>
</dbReference>
<evidence type="ECO:0000256" key="10">
    <source>
        <dbReference type="RuleBase" id="RU368105"/>
    </source>
</evidence>
<dbReference type="Pfam" id="PF02798">
    <property type="entry name" value="GST_N"/>
    <property type="match status" value="1"/>
</dbReference>
<dbReference type="SUPFAM" id="SSF47616">
    <property type="entry name" value="GST C-terminal domain-like"/>
    <property type="match status" value="1"/>
</dbReference>
<comment type="function">
    <text evidence="8">Conjugation of reduced glutathione to a wide number of exogenous and endogenous hydrophobic electrophiles. Involved in the formation of glutathione conjugates of both prostaglandin A2 (PGA2) and prostaglandin J2 (PGJ2). Participates in the formation of novel hepoxilin regioisomers. Negatively regulates CDK5 activity via p25/p35 translocation to prevent neurodegeneration.</text>
</comment>
<feature type="domain" description="GST N-terminal" evidence="11">
    <location>
        <begin position="1"/>
        <end position="64"/>
    </location>
</feature>
<dbReference type="Gene3D" id="1.20.1050.130">
    <property type="match status" value="1"/>
</dbReference>
<dbReference type="PROSITE" id="PS50405">
    <property type="entry name" value="GST_CTER"/>
    <property type="match status" value="1"/>
</dbReference>
<comment type="catalytic activity">
    <reaction evidence="7">
        <text>prostaglandin J2 + glutathione = prostaglandin J2-S-(R)-glutathione</text>
        <dbReference type="Rhea" id="RHEA:50804"/>
        <dbReference type="ChEBI" id="CHEBI:57925"/>
        <dbReference type="ChEBI" id="CHEBI:133396"/>
        <dbReference type="ChEBI" id="CHEBI:133771"/>
    </reaction>
    <physiologicalReaction direction="left-to-right" evidence="7">
        <dbReference type="Rhea" id="RHEA:50805"/>
    </physiologicalReaction>
</comment>
<evidence type="ECO:0000256" key="3">
    <source>
        <dbReference type="ARBA" id="ARBA00049385"/>
    </source>
</evidence>
<evidence type="ECO:0000313" key="13">
    <source>
        <dbReference type="EMBL" id="GCB82862.1"/>
    </source>
</evidence>
<dbReference type="Pfam" id="PF14497">
    <property type="entry name" value="GST_C_3"/>
    <property type="match status" value="1"/>
</dbReference>
<evidence type="ECO:0000313" key="14">
    <source>
        <dbReference type="Proteomes" id="UP000288216"/>
    </source>
</evidence>
<comment type="catalytic activity">
    <reaction evidence="6">
        <text>prostaglandin A2 + glutathione = prostaglandin A2-S-(S)-glutathione</text>
        <dbReference type="Rhea" id="RHEA:50800"/>
        <dbReference type="ChEBI" id="CHEBI:57925"/>
        <dbReference type="ChEBI" id="CHEBI:133370"/>
        <dbReference type="ChEBI" id="CHEBI:133769"/>
    </reaction>
    <physiologicalReaction direction="left-to-right" evidence="6">
        <dbReference type="Rhea" id="RHEA:50801"/>
    </physiologicalReaction>
</comment>
<keyword evidence="14" id="KW-1185">Reference proteome</keyword>
<dbReference type="PANTHER" id="PTHR11571:SF141">
    <property type="entry name" value="GLUTATHIONE S-TRANSFERASE"/>
    <property type="match status" value="1"/>
</dbReference>
<gene>
    <name evidence="13" type="ORF">scyTo_0023495</name>
</gene>
<comment type="similarity">
    <text evidence="1 10">Belongs to the GST superfamily. Pi family.</text>
</comment>
<evidence type="ECO:0000256" key="4">
    <source>
        <dbReference type="ARBA" id="ARBA00050230"/>
    </source>
</evidence>
<keyword evidence="10" id="KW-0496">Mitochondrion</keyword>
<dbReference type="PROSITE" id="PS50404">
    <property type="entry name" value="GST_NTER"/>
    <property type="match status" value="1"/>
</dbReference>
<name>A0A401QBZ1_SCYTO</name>
<dbReference type="GO" id="GO:0005634">
    <property type="term" value="C:nucleus"/>
    <property type="evidence" value="ECO:0007669"/>
    <property type="project" value="UniProtKB-SubCell"/>
</dbReference>
<dbReference type="OrthoDB" id="4951845at2759"/>
<sequence>MRMLMADQGQTWKEEVISKDEWTNGNMRDSCAFGQLPKFSDGDFVLVQSNTILRYLGRQHNLYGKGVKEATLIDMVNDGAEDLRVKYGILIFKEYETGKEAFIKSIPAELKPFEDILAKNNGGKDFLVGNKVENPIITRVGVM</sequence>
<dbReference type="OMA" id="RRDRWEA"/>
<evidence type="ECO:0000256" key="2">
    <source>
        <dbReference type="ARBA" id="ARBA00022679"/>
    </source>
</evidence>